<organism evidence="1 2">
    <name type="scientific">Legionella massiliensis</name>
    <dbReference type="NCBI Taxonomy" id="1034943"/>
    <lineage>
        <taxon>Bacteria</taxon>
        <taxon>Pseudomonadati</taxon>
        <taxon>Pseudomonadota</taxon>
        <taxon>Gammaproteobacteria</taxon>
        <taxon>Legionellales</taxon>
        <taxon>Legionellaceae</taxon>
        <taxon>Legionella</taxon>
    </lineage>
</organism>
<evidence type="ECO:0000313" key="2">
    <source>
        <dbReference type="Proteomes" id="UP000044071"/>
    </source>
</evidence>
<dbReference type="GO" id="GO:0016301">
    <property type="term" value="F:kinase activity"/>
    <property type="evidence" value="ECO:0007669"/>
    <property type="project" value="UniProtKB-KW"/>
</dbReference>
<reference evidence="1 2" key="1">
    <citation type="submission" date="2014-06" db="EMBL/GenBank/DDBJ databases">
        <authorList>
            <person name="Urmite Genomes Urmite Genomes"/>
        </authorList>
    </citation>
    <scope>NUCLEOTIDE SEQUENCE [LARGE SCALE GENOMIC DNA]</scope>
</reference>
<dbReference type="InterPro" id="IPR001646">
    <property type="entry name" value="5peptide_repeat"/>
</dbReference>
<keyword evidence="1" id="KW-0418">Kinase</keyword>
<name>A0A078KST1_9GAMM</name>
<dbReference type="Pfam" id="PF00805">
    <property type="entry name" value="Pentapeptide"/>
    <property type="match status" value="1"/>
</dbReference>
<dbReference type="eggNOG" id="COG1357">
    <property type="taxonomic scope" value="Bacteria"/>
</dbReference>
<gene>
    <name evidence="1" type="primary">spkB_1</name>
    <name evidence="1" type="ORF">BN59_00392</name>
</gene>
<dbReference type="RefSeq" id="WP_043872727.1">
    <property type="nucleotide sequence ID" value="NZ_CCVW01000001.1"/>
</dbReference>
<dbReference type="InterPro" id="IPR051082">
    <property type="entry name" value="Pentapeptide-BTB/POZ_domain"/>
</dbReference>
<dbReference type="AlphaFoldDB" id="A0A078KST1"/>
<proteinExistence type="predicted"/>
<protein>
    <submittedName>
        <fullName evidence="1">Serine/threonine-protein kinase B</fullName>
    </submittedName>
</protein>
<keyword evidence="2" id="KW-1185">Reference proteome</keyword>
<dbReference type="Proteomes" id="UP000044071">
    <property type="component" value="Unassembled WGS sequence"/>
</dbReference>
<dbReference type="PANTHER" id="PTHR14136:SF17">
    <property type="entry name" value="BTB_POZ DOMAIN-CONTAINING PROTEIN KCTD9"/>
    <property type="match status" value="1"/>
</dbReference>
<dbReference type="STRING" id="1034943.BN59_00392"/>
<keyword evidence="1" id="KW-0808">Transferase</keyword>
<dbReference type="PANTHER" id="PTHR14136">
    <property type="entry name" value="BTB_POZ DOMAIN-CONTAINING PROTEIN KCTD9"/>
    <property type="match status" value="1"/>
</dbReference>
<evidence type="ECO:0000313" key="1">
    <source>
        <dbReference type="EMBL" id="CDZ76126.1"/>
    </source>
</evidence>
<dbReference type="Gene3D" id="2.160.20.80">
    <property type="entry name" value="E3 ubiquitin-protein ligase SopA"/>
    <property type="match status" value="1"/>
</dbReference>
<dbReference type="OrthoDB" id="5653064at2"/>
<dbReference type="EMBL" id="CCSB01000001">
    <property type="protein sequence ID" value="CDZ76126.1"/>
    <property type="molecule type" value="Genomic_DNA"/>
</dbReference>
<dbReference type="SUPFAM" id="SSF141571">
    <property type="entry name" value="Pentapeptide repeat-like"/>
    <property type="match status" value="1"/>
</dbReference>
<sequence length="164" mass="18075">MKGYFLASLLVFSTTCFSHTYSNPTHMEQFKKTGVCENCDLSGINWLSTNKEGAIILSNSNLIRSSLDLLGSFNRQYSNFSNIVGLRLSMSYGDFSYSNFANADLRNAHLINNNFTSADFTSANLTGVNFSGTNLYKAKISQEQLNSVSELCNAVLPNGQESEC</sequence>
<accession>A0A078KST1</accession>